<proteinExistence type="predicted"/>
<dbReference type="GO" id="GO:0016020">
    <property type="term" value="C:membrane"/>
    <property type="evidence" value="ECO:0007669"/>
    <property type="project" value="TreeGrafter"/>
</dbReference>
<evidence type="ECO:0000313" key="3">
    <source>
        <dbReference type="EMBL" id="CAG9822567.1"/>
    </source>
</evidence>
<dbReference type="GO" id="GO:1902936">
    <property type="term" value="F:phosphatidylinositol bisphosphate binding"/>
    <property type="evidence" value="ECO:0007669"/>
    <property type="project" value="TreeGrafter"/>
</dbReference>
<organism evidence="3 4">
    <name type="scientific">Phaedon cochleariae</name>
    <name type="common">Mustard beetle</name>
    <dbReference type="NCBI Taxonomy" id="80249"/>
    <lineage>
        <taxon>Eukaryota</taxon>
        <taxon>Metazoa</taxon>
        <taxon>Ecdysozoa</taxon>
        <taxon>Arthropoda</taxon>
        <taxon>Hexapoda</taxon>
        <taxon>Insecta</taxon>
        <taxon>Pterygota</taxon>
        <taxon>Neoptera</taxon>
        <taxon>Endopterygota</taxon>
        <taxon>Coleoptera</taxon>
        <taxon>Polyphaga</taxon>
        <taxon>Cucujiformia</taxon>
        <taxon>Chrysomeloidea</taxon>
        <taxon>Chrysomelidae</taxon>
        <taxon>Chrysomelinae</taxon>
        <taxon>Chrysomelini</taxon>
        <taxon>Phaedon</taxon>
    </lineage>
</organism>
<feature type="region of interest" description="Disordered" evidence="1">
    <location>
        <begin position="170"/>
        <end position="235"/>
    </location>
</feature>
<dbReference type="CDD" id="cd00170">
    <property type="entry name" value="SEC14"/>
    <property type="match status" value="1"/>
</dbReference>
<keyword evidence="4" id="KW-1185">Reference proteome</keyword>
<dbReference type="SMART" id="SM00516">
    <property type="entry name" value="SEC14"/>
    <property type="match status" value="1"/>
</dbReference>
<dbReference type="PROSITE" id="PS50191">
    <property type="entry name" value="CRAL_TRIO"/>
    <property type="match status" value="1"/>
</dbReference>
<evidence type="ECO:0000256" key="1">
    <source>
        <dbReference type="SAM" id="MobiDB-lite"/>
    </source>
</evidence>
<dbReference type="InterPro" id="IPR036865">
    <property type="entry name" value="CRAL-TRIO_dom_sf"/>
</dbReference>
<dbReference type="Gene3D" id="3.40.525.10">
    <property type="entry name" value="CRAL-TRIO lipid binding domain"/>
    <property type="match status" value="1"/>
</dbReference>
<dbReference type="OrthoDB" id="10051650at2759"/>
<reference evidence="3" key="2">
    <citation type="submission" date="2022-10" db="EMBL/GenBank/DDBJ databases">
        <authorList>
            <consortium name="ENA_rothamsted_submissions"/>
            <consortium name="culmorum"/>
            <person name="King R."/>
        </authorList>
    </citation>
    <scope>NUCLEOTIDE SEQUENCE</scope>
</reference>
<dbReference type="AlphaFoldDB" id="A0A9N9X6S5"/>
<reference evidence="3" key="1">
    <citation type="submission" date="2022-01" db="EMBL/GenBank/DDBJ databases">
        <authorList>
            <person name="King R."/>
        </authorList>
    </citation>
    <scope>NUCLEOTIDE SEQUENCE</scope>
</reference>
<protein>
    <recommendedName>
        <fullName evidence="2">CRAL-TRIO domain-containing protein</fullName>
    </recommendedName>
</protein>
<accession>A0A9N9X6S5</accession>
<dbReference type="InterPro" id="IPR001251">
    <property type="entry name" value="CRAL-TRIO_dom"/>
</dbReference>
<evidence type="ECO:0000313" key="4">
    <source>
        <dbReference type="Proteomes" id="UP001153737"/>
    </source>
</evidence>
<dbReference type="Pfam" id="PF00650">
    <property type="entry name" value="CRAL_TRIO"/>
    <property type="match status" value="1"/>
</dbReference>
<dbReference type="PANTHER" id="PTHR10174:SF208">
    <property type="entry name" value="CRAL-TRIO DOMAIN-CONTAINING PROTEIN DDB_G0278031"/>
    <property type="match status" value="1"/>
</dbReference>
<dbReference type="EMBL" id="OU896712">
    <property type="protein sequence ID" value="CAG9822567.1"/>
    <property type="molecule type" value="Genomic_DNA"/>
</dbReference>
<sequence>MAATLTQEQENPIRDSAEAAIAVFTAHKHIPANSTHQTTLQGLVYQLDCALQNPLTQKAGIVFIYDMSNSKYSNFDYELSQKILTLLKGGYPAKLKKVLIVTAPLWFKAPFKILRLFVREKLRERVYTVSVAQLSSHIPRESLPTRLGGTLVLDHNGWLSHCLLSMTSSGPESPLSQYDGKTPSPQKHSDISAITTGAGHAADGWTADEVHAAPHPPSSASSGFSDDDSLPGDAQAVTAAQLVEGARDRGLDRLTEPST</sequence>
<gene>
    <name evidence="3" type="ORF">PHAECO_LOCUS10215</name>
</gene>
<dbReference type="Proteomes" id="UP001153737">
    <property type="component" value="Chromosome 6"/>
</dbReference>
<feature type="domain" description="CRAL-TRIO" evidence="2">
    <location>
        <begin position="1"/>
        <end position="155"/>
    </location>
</feature>
<evidence type="ECO:0000259" key="2">
    <source>
        <dbReference type="PROSITE" id="PS50191"/>
    </source>
</evidence>
<dbReference type="PANTHER" id="PTHR10174">
    <property type="entry name" value="ALPHA-TOCOPHEROL TRANSFER PROTEIN-RELATED"/>
    <property type="match status" value="1"/>
</dbReference>
<name>A0A9N9X6S5_PHACE</name>
<dbReference type="SUPFAM" id="SSF52087">
    <property type="entry name" value="CRAL/TRIO domain"/>
    <property type="match status" value="1"/>
</dbReference>